<dbReference type="Proteomes" id="UP001497680">
    <property type="component" value="Unassembled WGS sequence"/>
</dbReference>
<evidence type="ECO:0000313" key="1">
    <source>
        <dbReference type="EMBL" id="KAI6093007.1"/>
    </source>
</evidence>
<comment type="caution">
    <text evidence="1">The sequence shown here is derived from an EMBL/GenBank/DDBJ whole genome shotgun (WGS) entry which is preliminary data.</text>
</comment>
<protein>
    <submittedName>
        <fullName evidence="1">RlpA-like double-psi beta-barrel-protein domain-containing protein-containing protein</fullName>
    </submittedName>
</protein>
<reference evidence="1 2" key="1">
    <citation type="journal article" date="2022" name="New Phytol.">
        <title>Ecological generalism drives hyperdiversity of secondary metabolite gene clusters in xylarialean endophytes.</title>
        <authorList>
            <person name="Franco M.E.E."/>
            <person name="Wisecaver J.H."/>
            <person name="Arnold A.E."/>
            <person name="Ju Y.M."/>
            <person name="Slot J.C."/>
            <person name="Ahrendt S."/>
            <person name="Moore L.P."/>
            <person name="Eastman K.E."/>
            <person name="Scott K."/>
            <person name="Konkel Z."/>
            <person name="Mondo S.J."/>
            <person name="Kuo A."/>
            <person name="Hayes R.D."/>
            <person name="Haridas S."/>
            <person name="Andreopoulos B."/>
            <person name="Riley R."/>
            <person name="LaButti K."/>
            <person name="Pangilinan J."/>
            <person name="Lipzen A."/>
            <person name="Amirebrahimi M."/>
            <person name="Yan J."/>
            <person name="Adam C."/>
            <person name="Keymanesh K."/>
            <person name="Ng V."/>
            <person name="Louie K."/>
            <person name="Northen T."/>
            <person name="Drula E."/>
            <person name="Henrissat B."/>
            <person name="Hsieh H.M."/>
            <person name="Youens-Clark K."/>
            <person name="Lutzoni F."/>
            <person name="Miadlikowska J."/>
            <person name="Eastwood D.C."/>
            <person name="Hamelin R.C."/>
            <person name="Grigoriev I.V."/>
            <person name="U'Ren J.M."/>
        </authorList>
    </citation>
    <scope>NUCLEOTIDE SEQUENCE [LARGE SCALE GENOMIC DNA]</scope>
    <source>
        <strain evidence="1 2">ER1909</strain>
    </source>
</reference>
<accession>A0ACC0DJS2</accession>
<name>A0ACC0DJS2_9PEZI</name>
<gene>
    <name evidence="1" type="ORF">F4821DRAFT_114542</name>
</gene>
<dbReference type="EMBL" id="MU394282">
    <property type="protein sequence ID" value="KAI6093007.1"/>
    <property type="molecule type" value="Genomic_DNA"/>
</dbReference>
<keyword evidence="2" id="KW-1185">Reference proteome</keyword>
<proteinExistence type="predicted"/>
<sequence length="273" mass="29389">MADHSEDGRPAATEPVYQLPEWETITHPPKPRQSLLGRILPARAAEDKTVAMSARPSTTAELDRGKEMSDPASTLPLHTATTPENGAQKPTLLVGLRKSLDSVLPPHRTYFGRSRRFLFLYILLPAAIFIFVVIPLAVGLGVGLSRRHSAAKQENLPLPSNTGIFTGELTYYDPALGACGMQSSSSEDIVSVSHIIFDAASVGSDPNANPLCGRTIRVTRDYVEAEAGNRSVDVTVVDRCVGCAATDLDLSIAVFTRLAPQESGRVLGSWAWL</sequence>
<evidence type="ECO:0000313" key="2">
    <source>
        <dbReference type="Proteomes" id="UP001497680"/>
    </source>
</evidence>
<organism evidence="1 2">
    <name type="scientific">Hypoxylon rubiginosum</name>
    <dbReference type="NCBI Taxonomy" id="110542"/>
    <lineage>
        <taxon>Eukaryota</taxon>
        <taxon>Fungi</taxon>
        <taxon>Dikarya</taxon>
        <taxon>Ascomycota</taxon>
        <taxon>Pezizomycotina</taxon>
        <taxon>Sordariomycetes</taxon>
        <taxon>Xylariomycetidae</taxon>
        <taxon>Xylariales</taxon>
        <taxon>Hypoxylaceae</taxon>
        <taxon>Hypoxylon</taxon>
    </lineage>
</organism>